<accession>A0A158AM70</accession>
<dbReference type="SUPFAM" id="SSF53850">
    <property type="entry name" value="Periplasmic binding protein-like II"/>
    <property type="match status" value="1"/>
</dbReference>
<proteinExistence type="predicted"/>
<evidence type="ECO:0000313" key="3">
    <source>
        <dbReference type="Proteomes" id="UP000054903"/>
    </source>
</evidence>
<dbReference type="PANTHER" id="PTHR30024:SF2">
    <property type="entry name" value="ABC TRANSPORTER SUBSTRATE-BINDING PROTEIN"/>
    <property type="match status" value="1"/>
</dbReference>
<evidence type="ECO:0000256" key="1">
    <source>
        <dbReference type="SAM" id="SignalP"/>
    </source>
</evidence>
<evidence type="ECO:0000313" key="2">
    <source>
        <dbReference type="EMBL" id="SAK58127.1"/>
    </source>
</evidence>
<dbReference type="Gene3D" id="3.40.190.10">
    <property type="entry name" value="Periplasmic binding protein-like II"/>
    <property type="match status" value="2"/>
</dbReference>
<feature type="signal peptide" evidence="1">
    <location>
        <begin position="1"/>
        <end position="29"/>
    </location>
</feature>
<keyword evidence="3" id="KW-1185">Reference proteome</keyword>
<organism evidence="2 3">
    <name type="scientific">Caballeronia fortuita</name>
    <dbReference type="NCBI Taxonomy" id="1777138"/>
    <lineage>
        <taxon>Bacteria</taxon>
        <taxon>Pseudomonadati</taxon>
        <taxon>Pseudomonadota</taxon>
        <taxon>Betaproteobacteria</taxon>
        <taxon>Burkholderiales</taxon>
        <taxon>Burkholderiaceae</taxon>
        <taxon>Caballeronia</taxon>
    </lineage>
</organism>
<dbReference type="Proteomes" id="UP000054903">
    <property type="component" value="Unassembled WGS sequence"/>
</dbReference>
<dbReference type="STRING" id="1777138.AWB77_01841"/>
<feature type="chain" id="PRO_5007620760" evidence="1">
    <location>
        <begin position="30"/>
        <end position="338"/>
    </location>
</feature>
<dbReference type="EMBL" id="FCNX02000004">
    <property type="protein sequence ID" value="SAK58127.1"/>
    <property type="molecule type" value="Genomic_DNA"/>
</dbReference>
<reference evidence="2" key="1">
    <citation type="submission" date="2016-01" db="EMBL/GenBank/DDBJ databases">
        <authorList>
            <person name="Peeters C."/>
        </authorList>
    </citation>
    <scope>NUCLEOTIDE SEQUENCE</scope>
    <source>
        <strain evidence="2">LMG 29320</strain>
    </source>
</reference>
<name>A0A158AM70_9BURK</name>
<gene>
    <name evidence="2" type="ORF">AWB77_01841</name>
</gene>
<protein>
    <submittedName>
        <fullName evidence="2">ABC transporter substrate binding protein</fullName>
    </submittedName>
</protein>
<dbReference type="RefSeq" id="WP_061134112.1">
    <property type="nucleotide sequence ID" value="NZ_FCNX02000004.1"/>
</dbReference>
<comment type="caution">
    <text evidence="2">The sequence shown here is derived from an EMBL/GenBank/DDBJ whole genome shotgun (WGS) entry which is preliminary data.</text>
</comment>
<dbReference type="AlphaFoldDB" id="A0A158AM70"/>
<sequence length="338" mass="36631">MTTTSSLQRLFAAFASMAALVLSPHFAHAEGNVKIVDQYGIGSLLLKVAKDQKLIEKAGARSGLAIDVQWNTLSGGAAVNEALLSGAADIATIGIGPLMTIWDRTRGHQDFRAMSAQSAVPVYLLTNDPRIRSIRDIGEKDRIAVVSVAVSQQGRLLQMASAKAFGDADYARLDRFEVNMPHADATTAMLSGNSVINLHFSNAPYQYQELEDPKIHKITSSTDILGGPSTGSVVVTSEKWRKDNPKTYAAVRAALDDAAKLVQQDKAQAAAIYIRQDGSKLSPAFIERILSDKETSFVTTPQNTLQLGTFLHKVGVIRHEPKSWRDYFFADDANAQGS</sequence>
<dbReference type="PANTHER" id="PTHR30024">
    <property type="entry name" value="ALIPHATIC SULFONATES-BINDING PROTEIN-RELATED"/>
    <property type="match status" value="1"/>
</dbReference>
<dbReference type="OrthoDB" id="6003871at2"/>
<keyword evidence="1" id="KW-0732">Signal</keyword>